<reference evidence="9 10" key="1">
    <citation type="submission" date="2018-05" db="EMBL/GenBank/DDBJ databases">
        <title>Genome sequencing and assembly of the regulated plant pathogen Lachnellula willkommii and related sister species for the development of diagnostic species identification markers.</title>
        <authorList>
            <person name="Giroux E."/>
            <person name="Bilodeau G."/>
        </authorList>
    </citation>
    <scope>NUCLEOTIDE SEQUENCE [LARGE SCALE GENOMIC DNA]</scope>
    <source>
        <strain evidence="9 10">CBS 268.59</strain>
    </source>
</reference>
<dbReference type="InterPro" id="IPR036964">
    <property type="entry name" value="RASGEF_cat_dom_sf"/>
</dbReference>
<evidence type="ECO:0000259" key="7">
    <source>
        <dbReference type="PROSITE" id="PS50009"/>
    </source>
</evidence>
<dbReference type="InterPro" id="IPR008937">
    <property type="entry name" value="Ras-like_GEF"/>
</dbReference>
<evidence type="ECO:0000313" key="9">
    <source>
        <dbReference type="EMBL" id="TVY85162.1"/>
    </source>
</evidence>
<dbReference type="CDD" id="cd06224">
    <property type="entry name" value="REM"/>
    <property type="match status" value="1"/>
</dbReference>
<evidence type="ECO:0000256" key="1">
    <source>
        <dbReference type="ARBA" id="ARBA00022443"/>
    </source>
</evidence>
<dbReference type="Gene3D" id="1.20.870.10">
    <property type="entry name" value="Son of sevenless (SoS) protein Chain: S domain 1"/>
    <property type="match status" value="1"/>
</dbReference>
<feature type="domain" description="Ras-GEF" evidence="7">
    <location>
        <begin position="948"/>
        <end position="1194"/>
    </location>
</feature>
<dbReference type="AlphaFoldDB" id="A0A8T9CJ28"/>
<evidence type="ECO:0000313" key="10">
    <source>
        <dbReference type="Proteomes" id="UP000469558"/>
    </source>
</evidence>
<dbReference type="InterPro" id="IPR001452">
    <property type="entry name" value="SH3_domain"/>
</dbReference>
<feature type="compositionally biased region" description="Low complexity" evidence="5">
    <location>
        <begin position="325"/>
        <end position="339"/>
    </location>
</feature>
<dbReference type="Gene3D" id="2.30.30.40">
    <property type="entry name" value="SH3 Domains"/>
    <property type="match status" value="1"/>
</dbReference>
<feature type="compositionally biased region" description="Low complexity" evidence="5">
    <location>
        <begin position="36"/>
        <end position="54"/>
    </location>
</feature>
<feature type="domain" description="SH3" evidence="6">
    <location>
        <begin position="78"/>
        <end position="144"/>
    </location>
</feature>
<dbReference type="SUPFAM" id="SSF50044">
    <property type="entry name" value="SH3-domain"/>
    <property type="match status" value="1"/>
</dbReference>
<evidence type="ECO:0000256" key="4">
    <source>
        <dbReference type="PROSITE-ProRule" id="PRU00192"/>
    </source>
</evidence>
<dbReference type="CDD" id="cd00155">
    <property type="entry name" value="RasGEF"/>
    <property type="match status" value="1"/>
</dbReference>
<dbReference type="PROSITE" id="PS50212">
    <property type="entry name" value="RASGEF_NTER"/>
    <property type="match status" value="1"/>
</dbReference>
<dbReference type="InterPro" id="IPR001895">
    <property type="entry name" value="RASGEF_cat_dom"/>
</dbReference>
<feature type="region of interest" description="Disordered" evidence="5">
    <location>
        <begin position="553"/>
        <end position="736"/>
    </location>
</feature>
<dbReference type="InterPro" id="IPR000651">
    <property type="entry name" value="Ras-like_Gua-exchang_fac_N"/>
</dbReference>
<dbReference type="SMART" id="SM00229">
    <property type="entry name" value="RasGEFN"/>
    <property type="match status" value="1"/>
</dbReference>
<dbReference type="InterPro" id="IPR036028">
    <property type="entry name" value="SH3-like_dom_sf"/>
</dbReference>
<dbReference type="GO" id="GO:0007265">
    <property type="term" value="P:Ras protein signal transduction"/>
    <property type="evidence" value="ECO:0007669"/>
    <property type="project" value="TreeGrafter"/>
</dbReference>
<dbReference type="PROSITE" id="PS50009">
    <property type="entry name" value="RASGEF_CAT"/>
    <property type="match status" value="1"/>
</dbReference>
<dbReference type="SUPFAM" id="SSF48366">
    <property type="entry name" value="Ras GEF"/>
    <property type="match status" value="1"/>
</dbReference>
<dbReference type="SMART" id="SM00147">
    <property type="entry name" value="RasGEF"/>
    <property type="match status" value="1"/>
</dbReference>
<evidence type="ECO:0000259" key="6">
    <source>
        <dbReference type="PROSITE" id="PS50002"/>
    </source>
</evidence>
<dbReference type="Pfam" id="PF00617">
    <property type="entry name" value="RasGEF"/>
    <property type="match status" value="1"/>
</dbReference>
<keyword evidence="1 4" id="KW-0728">SH3 domain</keyword>
<evidence type="ECO:0000256" key="5">
    <source>
        <dbReference type="SAM" id="MobiDB-lite"/>
    </source>
</evidence>
<sequence length="1242" mass="136365">MVTANDQSARSSVHVAPLFSKDRSRASSEASRHTRNTSSQSSNQTGDSGNNQSQMTPPATPNGSQEDLSQRIENSQPIFHNFLRAFYPFNPTYAMSDSTITLPLNENDVILVHSIHTNGWADGTVLASGARGWLPTNYCEAYSPDSMQNLLKALLNFWDLLRSGLTSDNEVFGNQEFMRGIIAGVRVNMGQEKSNCLTRESPLVQSNELLRRNRKALLSDLSSLVKAAKRLQEYTINQSQTEFDDENANNINNTIDEMIVKAFKIVTRGVRFLDALEDDMRARQPVHRAMATVAEEVYIPPTPPADSTSFDGTQHGDPAYDAVSRRSSSRSSASGLSGSQQFEEQTKRQSFKRMSSAYSSNAPSSRPLSMSRPASMHLKRQSISHRLSLTTSIPAAQRQNLVSERLNASHDTFLSFLGSFIGRLGLQSQSAAELLLSVRQSVTAGRELLVVVEAICAHDSQSAEALEAARNAMYDRINKLVVAAREIIKASGVEDEDVVMRQQNDGLLTAATGCVKAAGECVAKTKFVIERIGDFEFELQSEGLGIDVASIGEAPQEDSEESKQPATAEVEPTPREPASRPPPPPLVIPSYEKPLPDVPLGSPPIEDSNSQLASGKLESVDENGSATSATASSATTDSSNQLSRKSLLPPLPIMTSPLLNGDDYSPSDLSSAPDSEFQPSFRSGSIAVSSSGTSSTYISSMRDSESSLLSQASTRATTPDLTPYAPRNKPSISDLSVTGSHSTLADDFEDGESKMLEKTFAHELLHNKDGQITGGTLQALVERLTTHDSTPDSMFVSTFYLTFRLFVSPLELAKALVDRFEYVGESPHIAGPVRLRVYNVFKGWLESHWRDLSDHESLTVIEPFATEKLGKVLPAAGRRLLELAEKVTSNEGPLVPRLISSMGKTSTSIAQYIPADTPLPPSNLTKSQVGVLKNWKMGGSNPTILDFDPLELARQLTIKEMNIFCSIMPEELLGSEWTKKSGSNAVNVRAMSTLSTDLSNLVADTILQYDDVKKRAVIIKHWIKIAHKCLELNNYDSLMAIICSLNSSTIVRLKKTWDAVSLKRKDMLRGLQSIVEPDKNYAVLRRRLHDHVPPCLPFVGTYLTDLTFVDAGNPATKQLPGVGDNEGMPVINFDKHTRTAKIIGELQRFQIPYRLVEIPEMQEWIQAQIVRVKSSSEHENVQQYYRKSLLLEPRETLHSTRHSPVEGQNGFSSASATSKDKFDLFGWTHSSRDKASVPATPI</sequence>
<dbReference type="Gene3D" id="1.10.840.10">
    <property type="entry name" value="Ras guanine-nucleotide exchange factors catalytic domain"/>
    <property type="match status" value="1"/>
</dbReference>
<dbReference type="GO" id="GO:0005886">
    <property type="term" value="C:plasma membrane"/>
    <property type="evidence" value="ECO:0007669"/>
    <property type="project" value="TreeGrafter"/>
</dbReference>
<feature type="compositionally biased region" description="Polar residues" evidence="5">
    <location>
        <begin position="55"/>
        <end position="68"/>
    </location>
</feature>
<dbReference type="PANTHER" id="PTHR23113">
    <property type="entry name" value="GUANINE NUCLEOTIDE EXCHANGE FACTOR"/>
    <property type="match status" value="1"/>
</dbReference>
<dbReference type="EMBL" id="QGMK01000025">
    <property type="protein sequence ID" value="TVY85162.1"/>
    <property type="molecule type" value="Genomic_DNA"/>
</dbReference>
<keyword evidence="10" id="KW-1185">Reference proteome</keyword>
<dbReference type="Proteomes" id="UP000469558">
    <property type="component" value="Unassembled WGS sequence"/>
</dbReference>
<proteinExistence type="predicted"/>
<keyword evidence="9" id="KW-0131">Cell cycle</keyword>
<feature type="compositionally biased region" description="Basic and acidic residues" evidence="5">
    <location>
        <begin position="20"/>
        <end position="32"/>
    </location>
</feature>
<dbReference type="OrthoDB" id="546434at2759"/>
<feature type="region of interest" description="Disordered" evidence="5">
    <location>
        <begin position="297"/>
        <end position="381"/>
    </location>
</feature>
<keyword evidence="9" id="KW-0132">Cell division</keyword>
<feature type="compositionally biased region" description="Low complexity" evidence="5">
    <location>
        <begin position="625"/>
        <end position="639"/>
    </location>
</feature>
<feature type="compositionally biased region" description="Low complexity" evidence="5">
    <location>
        <begin position="680"/>
        <end position="710"/>
    </location>
</feature>
<feature type="compositionally biased region" description="Low complexity" evidence="5">
    <location>
        <begin position="355"/>
        <end position="365"/>
    </location>
</feature>
<feature type="compositionally biased region" description="Polar residues" evidence="5">
    <location>
        <begin position="711"/>
        <end position="720"/>
    </location>
</feature>
<evidence type="ECO:0000256" key="2">
    <source>
        <dbReference type="ARBA" id="ARBA00022658"/>
    </source>
</evidence>
<evidence type="ECO:0000256" key="3">
    <source>
        <dbReference type="PROSITE-ProRule" id="PRU00168"/>
    </source>
</evidence>
<dbReference type="SMART" id="SM00326">
    <property type="entry name" value="SH3"/>
    <property type="match status" value="1"/>
</dbReference>
<dbReference type="Pfam" id="PF00618">
    <property type="entry name" value="RasGEF_N"/>
    <property type="match status" value="1"/>
</dbReference>
<organism evidence="9 10">
    <name type="scientific">Lachnellula suecica</name>
    <dbReference type="NCBI Taxonomy" id="602035"/>
    <lineage>
        <taxon>Eukaryota</taxon>
        <taxon>Fungi</taxon>
        <taxon>Dikarya</taxon>
        <taxon>Ascomycota</taxon>
        <taxon>Pezizomycotina</taxon>
        <taxon>Leotiomycetes</taxon>
        <taxon>Helotiales</taxon>
        <taxon>Lachnaceae</taxon>
        <taxon>Lachnellula</taxon>
    </lineage>
</organism>
<protein>
    <submittedName>
        <fullName evidence="9">Cell division control protein</fullName>
    </submittedName>
</protein>
<dbReference type="GO" id="GO:0005085">
    <property type="term" value="F:guanyl-nucleotide exchange factor activity"/>
    <property type="evidence" value="ECO:0007669"/>
    <property type="project" value="UniProtKB-KW"/>
</dbReference>
<evidence type="ECO:0000259" key="8">
    <source>
        <dbReference type="PROSITE" id="PS50212"/>
    </source>
</evidence>
<comment type="caution">
    <text evidence="9">The sequence shown here is derived from an EMBL/GenBank/DDBJ whole genome shotgun (WGS) entry which is preliminary data.</text>
</comment>
<feature type="region of interest" description="Disordered" evidence="5">
    <location>
        <begin position="1"/>
        <end position="68"/>
    </location>
</feature>
<feature type="compositionally biased region" description="Polar residues" evidence="5">
    <location>
        <begin position="1"/>
        <end position="11"/>
    </location>
</feature>
<feature type="domain" description="N-terminal Ras-GEF" evidence="8">
    <location>
        <begin position="768"/>
        <end position="888"/>
    </location>
</feature>
<accession>A0A8T9CJ28</accession>
<name>A0A8T9CJ28_9HELO</name>
<dbReference type="InterPro" id="IPR023578">
    <property type="entry name" value="Ras_GEF_dom_sf"/>
</dbReference>
<gene>
    <name evidence="9" type="primary">CDC25_1</name>
    <name evidence="9" type="ORF">LSUE1_G001946</name>
</gene>
<keyword evidence="2 3" id="KW-0344">Guanine-nucleotide releasing factor</keyword>
<dbReference type="PANTHER" id="PTHR23113:SF354">
    <property type="entry name" value="BUD SITE SELECTION PROTEIN 5"/>
    <property type="match status" value="1"/>
</dbReference>
<dbReference type="PROSITE" id="PS50002">
    <property type="entry name" value="SH3"/>
    <property type="match status" value="1"/>
</dbReference>
<dbReference type="GO" id="GO:0051301">
    <property type="term" value="P:cell division"/>
    <property type="evidence" value="ECO:0007669"/>
    <property type="project" value="UniProtKB-KW"/>
</dbReference>